<keyword evidence="2" id="KW-1185">Reference proteome</keyword>
<evidence type="ECO:0000313" key="1">
    <source>
        <dbReference type="EMBL" id="KAH3847609.1"/>
    </source>
</evidence>
<dbReference type="EMBL" id="JAIWYP010000003">
    <property type="protein sequence ID" value="KAH3847609.1"/>
    <property type="molecule type" value="Genomic_DNA"/>
</dbReference>
<reference evidence="1" key="1">
    <citation type="journal article" date="2019" name="bioRxiv">
        <title>The Genome of the Zebra Mussel, Dreissena polymorpha: A Resource for Invasive Species Research.</title>
        <authorList>
            <person name="McCartney M.A."/>
            <person name="Auch B."/>
            <person name="Kono T."/>
            <person name="Mallez S."/>
            <person name="Zhang Y."/>
            <person name="Obille A."/>
            <person name="Becker A."/>
            <person name="Abrahante J.E."/>
            <person name="Garbe J."/>
            <person name="Badalamenti J.P."/>
            <person name="Herman A."/>
            <person name="Mangelson H."/>
            <person name="Liachko I."/>
            <person name="Sullivan S."/>
            <person name="Sone E.D."/>
            <person name="Koren S."/>
            <person name="Silverstein K.A.T."/>
            <person name="Beckman K.B."/>
            <person name="Gohl D.M."/>
        </authorList>
    </citation>
    <scope>NUCLEOTIDE SEQUENCE</scope>
    <source>
        <strain evidence="1">Duluth1</strain>
        <tissue evidence="1">Whole animal</tissue>
    </source>
</reference>
<reference evidence="1" key="2">
    <citation type="submission" date="2020-11" db="EMBL/GenBank/DDBJ databases">
        <authorList>
            <person name="McCartney M.A."/>
            <person name="Auch B."/>
            <person name="Kono T."/>
            <person name="Mallez S."/>
            <person name="Becker A."/>
            <person name="Gohl D.M."/>
            <person name="Silverstein K.A.T."/>
            <person name="Koren S."/>
            <person name="Bechman K.B."/>
            <person name="Herman A."/>
            <person name="Abrahante J.E."/>
            <person name="Garbe J."/>
        </authorList>
    </citation>
    <scope>NUCLEOTIDE SEQUENCE</scope>
    <source>
        <strain evidence="1">Duluth1</strain>
        <tissue evidence="1">Whole animal</tissue>
    </source>
</reference>
<sequence length="55" mass="6662">MCAFRSSSSTSYFLQSIADYYRKAYYRQIWTQSSLFPGKNQYLMSMEEIMRRLPE</sequence>
<dbReference type="AlphaFoldDB" id="A0A9D4KXV9"/>
<accession>A0A9D4KXV9</accession>
<organism evidence="1 2">
    <name type="scientific">Dreissena polymorpha</name>
    <name type="common">Zebra mussel</name>
    <name type="synonym">Mytilus polymorpha</name>
    <dbReference type="NCBI Taxonomy" id="45954"/>
    <lineage>
        <taxon>Eukaryota</taxon>
        <taxon>Metazoa</taxon>
        <taxon>Spiralia</taxon>
        <taxon>Lophotrochozoa</taxon>
        <taxon>Mollusca</taxon>
        <taxon>Bivalvia</taxon>
        <taxon>Autobranchia</taxon>
        <taxon>Heteroconchia</taxon>
        <taxon>Euheterodonta</taxon>
        <taxon>Imparidentia</taxon>
        <taxon>Neoheterodontei</taxon>
        <taxon>Myida</taxon>
        <taxon>Dreissenoidea</taxon>
        <taxon>Dreissenidae</taxon>
        <taxon>Dreissena</taxon>
    </lineage>
</organism>
<proteinExistence type="predicted"/>
<evidence type="ECO:0000313" key="2">
    <source>
        <dbReference type="Proteomes" id="UP000828390"/>
    </source>
</evidence>
<gene>
    <name evidence="1" type="ORF">DPMN_089936</name>
</gene>
<comment type="caution">
    <text evidence="1">The sequence shown here is derived from an EMBL/GenBank/DDBJ whole genome shotgun (WGS) entry which is preliminary data.</text>
</comment>
<protein>
    <submittedName>
        <fullName evidence="1">Uncharacterized protein</fullName>
    </submittedName>
</protein>
<dbReference type="Proteomes" id="UP000828390">
    <property type="component" value="Unassembled WGS sequence"/>
</dbReference>
<name>A0A9D4KXV9_DREPO</name>